<keyword evidence="5" id="KW-1185">Reference proteome</keyword>
<evidence type="ECO:0000256" key="2">
    <source>
        <dbReference type="SAM" id="SignalP"/>
    </source>
</evidence>
<feature type="signal peptide" evidence="2">
    <location>
        <begin position="1"/>
        <end position="29"/>
    </location>
</feature>
<keyword evidence="2" id="KW-0732">Signal</keyword>
<dbReference type="Proteomes" id="UP000313645">
    <property type="component" value="Unassembled WGS sequence"/>
</dbReference>
<dbReference type="InterPro" id="IPR036779">
    <property type="entry name" value="LysM_dom_sf"/>
</dbReference>
<dbReference type="InterPro" id="IPR006860">
    <property type="entry name" value="FecR"/>
</dbReference>
<dbReference type="Pfam" id="PF04773">
    <property type="entry name" value="FecR"/>
    <property type="match status" value="1"/>
</dbReference>
<feature type="region of interest" description="Disordered" evidence="1">
    <location>
        <begin position="232"/>
        <end position="270"/>
    </location>
</feature>
<dbReference type="PANTHER" id="PTHR38731:SF1">
    <property type="entry name" value="FECR PROTEIN DOMAIN-CONTAINING PROTEIN"/>
    <property type="match status" value="1"/>
</dbReference>
<dbReference type="InterPro" id="IPR018392">
    <property type="entry name" value="LysM"/>
</dbReference>
<dbReference type="Gene3D" id="2.60.40.10">
    <property type="entry name" value="Immunoglobulins"/>
    <property type="match status" value="2"/>
</dbReference>
<dbReference type="EMBL" id="SJDL01000010">
    <property type="protein sequence ID" value="TBW56666.1"/>
    <property type="molecule type" value="Genomic_DNA"/>
</dbReference>
<feature type="domain" description="LysM" evidence="3">
    <location>
        <begin position="53"/>
        <end position="100"/>
    </location>
</feature>
<dbReference type="RefSeq" id="WP_131480954.1">
    <property type="nucleotide sequence ID" value="NZ_SJDL01000010.1"/>
</dbReference>
<comment type="caution">
    <text evidence="4">The sequence shown here is derived from an EMBL/GenBank/DDBJ whole genome shotgun (WGS) entry which is preliminary data.</text>
</comment>
<protein>
    <submittedName>
        <fullName evidence="4">Peptidoglycan-binding protein LysM</fullName>
    </submittedName>
</protein>
<evidence type="ECO:0000313" key="4">
    <source>
        <dbReference type="EMBL" id="TBW56666.1"/>
    </source>
</evidence>
<dbReference type="Gene3D" id="3.10.350.10">
    <property type="entry name" value="LysM domain"/>
    <property type="match status" value="1"/>
</dbReference>
<proteinExistence type="predicted"/>
<reference evidence="4 5" key="1">
    <citation type="submission" date="2019-02" db="EMBL/GenBank/DDBJ databases">
        <title>Marinobacter halodurans sp. nov., a marine bacterium isolated from sea tidal flat.</title>
        <authorList>
            <person name="Yoo Y."/>
            <person name="Lee D.W."/>
            <person name="Kim B.S."/>
            <person name="Kim J.-J."/>
        </authorList>
    </citation>
    <scope>NUCLEOTIDE SEQUENCE [LARGE SCALE GENOMIC DNA]</scope>
    <source>
        <strain evidence="4 5">YJ-S3-2</strain>
    </source>
</reference>
<evidence type="ECO:0000313" key="5">
    <source>
        <dbReference type="Proteomes" id="UP000313645"/>
    </source>
</evidence>
<name>A0ABY1ZLG7_9GAMM</name>
<evidence type="ECO:0000259" key="3">
    <source>
        <dbReference type="PROSITE" id="PS51782"/>
    </source>
</evidence>
<accession>A0ABY1ZLG7</accession>
<feature type="chain" id="PRO_5046839195" evidence="2">
    <location>
        <begin position="30"/>
        <end position="549"/>
    </location>
</feature>
<dbReference type="Gene3D" id="2.60.120.1440">
    <property type="match status" value="1"/>
</dbReference>
<dbReference type="PROSITE" id="PS51782">
    <property type="entry name" value="LYSM"/>
    <property type="match status" value="1"/>
</dbReference>
<dbReference type="PANTHER" id="PTHR38731">
    <property type="entry name" value="LIPL45-RELATED LIPOPROTEIN-RELATED"/>
    <property type="match status" value="1"/>
</dbReference>
<sequence length="549" mass="59476">MPIFPTAVLTVARFLGGCSLLALASLAQADLPVTHGSQQGVPRATKSAGLDDWRYTLRPGETVEQVGKRLLSSAHDVHQLLQHNGVSNPEDVVAGQSIRIPVNWLEKSPEPAMAIAVSGPVQHVDGVSGRRQTLTTHSRIRAGDEIATGSGFAVVQLADGSLLRLGRNTDLMFNRLTRFGKTGMVDTRMRLDRGELDAEVEKLTDKGSRFEVDTPSAVAAVRGTKFSLQSSPSKTQLQVTEGKVEFGPPGRTVGIPAGYSGTAGQGTRNPVDIRHLPPAPAPGAVPGTTNKLPLDIAWSRIDSAQAYQMDIFNADTGDWIARRTSPSPEMRLDHLDNGKYQVRLAAIDRHGNPGMPDLQSITVDQEARAANLQAPAADARVDDEMPSFSWAYQGDNEVGRVEIASSSDFSDLVATSEWAPDSNAIPSRALSPGEYYWRVVTRTGGTSSATSEPRKLVVNGTLPPARIININYVNSQVRIFWQQIESADKYQLQLSEDPSFKHIIKEANVADTTAALRLIPGRRYFVRLKALSDGPINGRWGPGRELFVN</sequence>
<organism evidence="4 5">
    <name type="scientific">Marinobacter halodurans</name>
    <dbReference type="NCBI Taxonomy" id="2528979"/>
    <lineage>
        <taxon>Bacteria</taxon>
        <taxon>Pseudomonadati</taxon>
        <taxon>Pseudomonadota</taxon>
        <taxon>Gammaproteobacteria</taxon>
        <taxon>Pseudomonadales</taxon>
        <taxon>Marinobacteraceae</taxon>
        <taxon>Marinobacter</taxon>
    </lineage>
</organism>
<dbReference type="InterPro" id="IPR013783">
    <property type="entry name" value="Ig-like_fold"/>
</dbReference>
<gene>
    <name evidence="4" type="ORF">EZI54_08420</name>
</gene>
<evidence type="ECO:0000256" key="1">
    <source>
        <dbReference type="SAM" id="MobiDB-lite"/>
    </source>
</evidence>